<comment type="caution">
    <text evidence="2">The sequence shown here is derived from an EMBL/GenBank/DDBJ whole genome shotgun (WGS) entry which is preliminary data.</text>
</comment>
<keyword evidence="3" id="KW-1185">Reference proteome</keyword>
<organism evidence="2 3">
    <name type="scientific">Aphanomyces euteiches</name>
    <dbReference type="NCBI Taxonomy" id="100861"/>
    <lineage>
        <taxon>Eukaryota</taxon>
        <taxon>Sar</taxon>
        <taxon>Stramenopiles</taxon>
        <taxon>Oomycota</taxon>
        <taxon>Saprolegniomycetes</taxon>
        <taxon>Saprolegniales</taxon>
        <taxon>Verrucalvaceae</taxon>
        <taxon>Aphanomyces</taxon>
    </lineage>
</organism>
<evidence type="ECO:0000313" key="3">
    <source>
        <dbReference type="Proteomes" id="UP000481153"/>
    </source>
</evidence>
<feature type="region of interest" description="Disordered" evidence="1">
    <location>
        <begin position="607"/>
        <end position="628"/>
    </location>
</feature>
<sequence length="628" mass="69392">MALPILETFAEHGYHLFHTPEAVYADFRAAGIFRRSGIDVASHASRLLQREALFDVALSNGMSSIIAIYVLAKDDKDTFLLQEPVAVQTWVKTRLERAKANVLEHLDSTTKLHGSVRHLRGMKQVIQALLERLEQGKAAALPKQLALDEATTAPWTTDALAYLLALQNELTSWERIAGFSLWLLDRFSSTELPAPRSPGLLDAILASAGLSELKPFPRTTSDLFVHLEGVDALTTGAILLFLTLGHQTHSTSSNSLVDLRAFAIDCAALLHLPRLHANHVLALWCIDQEKHLISTCDLLLESPPECMDRAVLVAVIDALLHVNQADLAFRIYSSFPLPLADQDGDLSLLLSVIKTCLALDLWPLTWMLARQYQTHIATTVPILIAYHRSSGTIHDVLLKMTWSPEEVDAWKAVLSPEDSFLLHLQRADFNNAKAQALAPPSPEIQLLLKTVPSSSTDFSVSLQGTAQNIRRTTNEAIKVTIAPVLPPPSQQQPVAAWPKPSKEQYANFFHKTTATSNGTTHLSLQIKKQAATATTTSPKRTTETPSTTIAQESTSRAMPYQFLLADAPTQGPHSASKAQSTRPLIEEPLELRPQEPDVFVTPLRHHLPKQAHTLPTRRNPLRDARKKY</sequence>
<evidence type="ECO:0008006" key="4">
    <source>
        <dbReference type="Google" id="ProtNLM"/>
    </source>
</evidence>
<gene>
    <name evidence="2" type="ORF">Ae201684_015707</name>
</gene>
<proteinExistence type="predicted"/>
<accession>A0A6G0WF19</accession>
<protein>
    <recommendedName>
        <fullName evidence="4">ELYS-like domain-containing protein</fullName>
    </recommendedName>
</protein>
<dbReference type="Proteomes" id="UP000481153">
    <property type="component" value="Unassembled WGS sequence"/>
</dbReference>
<evidence type="ECO:0000256" key="1">
    <source>
        <dbReference type="SAM" id="MobiDB-lite"/>
    </source>
</evidence>
<dbReference type="EMBL" id="VJMJ01000230">
    <property type="protein sequence ID" value="KAF0725937.1"/>
    <property type="molecule type" value="Genomic_DNA"/>
</dbReference>
<name>A0A6G0WF19_9STRA</name>
<dbReference type="AlphaFoldDB" id="A0A6G0WF19"/>
<feature type="compositionally biased region" description="Low complexity" evidence="1">
    <location>
        <begin position="530"/>
        <end position="548"/>
    </location>
</feature>
<evidence type="ECO:0000313" key="2">
    <source>
        <dbReference type="EMBL" id="KAF0725937.1"/>
    </source>
</evidence>
<dbReference type="VEuPathDB" id="FungiDB:AeMF1_009508"/>
<reference evidence="2 3" key="1">
    <citation type="submission" date="2019-07" db="EMBL/GenBank/DDBJ databases">
        <title>Genomics analysis of Aphanomyces spp. identifies a new class of oomycete effector associated with host adaptation.</title>
        <authorList>
            <person name="Gaulin E."/>
        </authorList>
    </citation>
    <scope>NUCLEOTIDE SEQUENCE [LARGE SCALE GENOMIC DNA]</scope>
    <source>
        <strain evidence="2 3">ATCC 201684</strain>
    </source>
</reference>
<feature type="region of interest" description="Disordered" evidence="1">
    <location>
        <begin position="529"/>
        <end position="556"/>
    </location>
</feature>